<reference evidence="3" key="1">
    <citation type="journal article" date="2017" name="Genome Biol.">
        <title>Comparative genomics reveals high biological diversity and specific adaptations in the industrially and medically important fungal genus Aspergillus.</title>
        <authorList>
            <person name="de Vries R.P."/>
            <person name="Riley R."/>
            <person name="Wiebenga A."/>
            <person name="Aguilar-Osorio G."/>
            <person name="Amillis S."/>
            <person name="Uchima C.A."/>
            <person name="Anderluh G."/>
            <person name="Asadollahi M."/>
            <person name="Askin M."/>
            <person name="Barry K."/>
            <person name="Battaglia E."/>
            <person name="Bayram O."/>
            <person name="Benocci T."/>
            <person name="Braus-Stromeyer S.A."/>
            <person name="Caldana C."/>
            <person name="Canovas D."/>
            <person name="Cerqueira G.C."/>
            <person name="Chen F."/>
            <person name="Chen W."/>
            <person name="Choi C."/>
            <person name="Clum A."/>
            <person name="Dos Santos R.A."/>
            <person name="Damasio A.R."/>
            <person name="Diallinas G."/>
            <person name="Emri T."/>
            <person name="Fekete E."/>
            <person name="Flipphi M."/>
            <person name="Freyberg S."/>
            <person name="Gallo A."/>
            <person name="Gournas C."/>
            <person name="Habgood R."/>
            <person name="Hainaut M."/>
            <person name="Harispe M.L."/>
            <person name="Henrissat B."/>
            <person name="Hilden K.S."/>
            <person name="Hope R."/>
            <person name="Hossain A."/>
            <person name="Karabika E."/>
            <person name="Karaffa L."/>
            <person name="Karanyi Z."/>
            <person name="Krasevec N."/>
            <person name="Kuo A."/>
            <person name="Kusch H."/>
            <person name="LaButti K."/>
            <person name="Lagendijk E.L."/>
            <person name="Lapidus A."/>
            <person name="Levasseur A."/>
            <person name="Lindquist E."/>
            <person name="Lipzen A."/>
            <person name="Logrieco A.F."/>
            <person name="MacCabe A."/>
            <person name="Maekelae M.R."/>
            <person name="Malavazi I."/>
            <person name="Melin P."/>
            <person name="Meyer V."/>
            <person name="Mielnichuk N."/>
            <person name="Miskei M."/>
            <person name="Molnar A.P."/>
            <person name="Mule G."/>
            <person name="Ngan C.Y."/>
            <person name="Orejas M."/>
            <person name="Orosz E."/>
            <person name="Ouedraogo J.P."/>
            <person name="Overkamp K.M."/>
            <person name="Park H.-S."/>
            <person name="Perrone G."/>
            <person name="Piumi F."/>
            <person name="Punt P.J."/>
            <person name="Ram A.F."/>
            <person name="Ramon A."/>
            <person name="Rauscher S."/>
            <person name="Record E."/>
            <person name="Riano-Pachon D.M."/>
            <person name="Robert V."/>
            <person name="Roehrig J."/>
            <person name="Ruller R."/>
            <person name="Salamov A."/>
            <person name="Salih N.S."/>
            <person name="Samson R.A."/>
            <person name="Sandor E."/>
            <person name="Sanguinetti M."/>
            <person name="Schuetze T."/>
            <person name="Sepcic K."/>
            <person name="Shelest E."/>
            <person name="Sherlock G."/>
            <person name="Sophianopoulou V."/>
            <person name="Squina F.M."/>
            <person name="Sun H."/>
            <person name="Susca A."/>
            <person name="Todd R.B."/>
            <person name="Tsang A."/>
            <person name="Unkles S.E."/>
            <person name="van de Wiele N."/>
            <person name="van Rossen-Uffink D."/>
            <person name="Oliveira J.V."/>
            <person name="Vesth T.C."/>
            <person name="Visser J."/>
            <person name="Yu J.-H."/>
            <person name="Zhou M."/>
            <person name="Andersen M.R."/>
            <person name="Archer D.B."/>
            <person name="Baker S.E."/>
            <person name="Benoit I."/>
            <person name="Brakhage A.A."/>
            <person name="Braus G.H."/>
            <person name="Fischer R."/>
            <person name="Frisvad J.C."/>
            <person name="Goldman G.H."/>
            <person name="Houbraken J."/>
            <person name="Oakley B."/>
            <person name="Pocsi I."/>
            <person name="Scazzocchio C."/>
            <person name="Seiboth B."/>
            <person name="vanKuyk P.A."/>
            <person name="Wortman J."/>
            <person name="Dyer P.S."/>
            <person name="Grigoriev I.V."/>
        </authorList>
    </citation>
    <scope>NUCLEOTIDE SEQUENCE [LARGE SCALE GENOMIC DNA]</scope>
    <source>
        <strain evidence="3">CBS 101740 / IMI 381727 / IBT 21946</strain>
    </source>
</reference>
<accession>A0A1L9UJL5</accession>
<dbReference type="EMBL" id="KV878684">
    <property type="protein sequence ID" value="OJJ71875.1"/>
    <property type="molecule type" value="Genomic_DNA"/>
</dbReference>
<dbReference type="GeneID" id="93577445"/>
<sequence>MRECEVLSYSGRCRSACEPSSSRSAQCLSVLSVPPLPSLPLPAQLSKFPPFPTPTPTPTSPHPTPSICLPSHVH</sequence>
<dbReference type="Proteomes" id="UP000184499">
    <property type="component" value="Unassembled WGS sequence"/>
</dbReference>
<evidence type="ECO:0000313" key="3">
    <source>
        <dbReference type="Proteomes" id="UP000184499"/>
    </source>
</evidence>
<evidence type="ECO:0000313" key="2">
    <source>
        <dbReference type="EMBL" id="OJJ71875.1"/>
    </source>
</evidence>
<dbReference type="VEuPathDB" id="FungiDB:ASPBRDRAFT_43244"/>
<dbReference type="AlphaFoldDB" id="A0A1L9UJL5"/>
<organism evidence="2 3">
    <name type="scientific">Aspergillus brasiliensis (strain CBS 101740 / IMI 381727 / IBT 21946)</name>
    <dbReference type="NCBI Taxonomy" id="767769"/>
    <lineage>
        <taxon>Eukaryota</taxon>
        <taxon>Fungi</taxon>
        <taxon>Dikarya</taxon>
        <taxon>Ascomycota</taxon>
        <taxon>Pezizomycotina</taxon>
        <taxon>Eurotiomycetes</taxon>
        <taxon>Eurotiomycetidae</taxon>
        <taxon>Eurotiales</taxon>
        <taxon>Aspergillaceae</taxon>
        <taxon>Aspergillus</taxon>
        <taxon>Aspergillus subgen. Circumdati</taxon>
    </lineage>
</organism>
<evidence type="ECO:0000256" key="1">
    <source>
        <dbReference type="SAM" id="MobiDB-lite"/>
    </source>
</evidence>
<dbReference type="RefSeq" id="XP_067479123.1">
    <property type="nucleotide sequence ID" value="XM_067624957.1"/>
</dbReference>
<keyword evidence="3" id="KW-1185">Reference proteome</keyword>
<proteinExistence type="predicted"/>
<name>A0A1L9UJL5_ASPBC</name>
<gene>
    <name evidence="2" type="ORF">ASPBRDRAFT_43244</name>
</gene>
<feature type="region of interest" description="Disordered" evidence="1">
    <location>
        <begin position="44"/>
        <end position="74"/>
    </location>
</feature>
<feature type="compositionally biased region" description="Pro residues" evidence="1">
    <location>
        <begin position="49"/>
        <end position="64"/>
    </location>
</feature>
<protein>
    <submittedName>
        <fullName evidence="2">Uncharacterized protein</fullName>
    </submittedName>
</protein>